<keyword evidence="3" id="KW-1185">Reference proteome</keyword>
<organism evidence="2 3">
    <name type="scientific">Rotaria socialis</name>
    <dbReference type="NCBI Taxonomy" id="392032"/>
    <lineage>
        <taxon>Eukaryota</taxon>
        <taxon>Metazoa</taxon>
        <taxon>Spiralia</taxon>
        <taxon>Gnathifera</taxon>
        <taxon>Rotifera</taxon>
        <taxon>Eurotatoria</taxon>
        <taxon>Bdelloidea</taxon>
        <taxon>Philodinida</taxon>
        <taxon>Philodinidae</taxon>
        <taxon>Rotaria</taxon>
    </lineage>
</organism>
<feature type="compositionally biased region" description="Acidic residues" evidence="1">
    <location>
        <begin position="64"/>
        <end position="84"/>
    </location>
</feature>
<dbReference type="EMBL" id="CAJOBP010043926">
    <property type="protein sequence ID" value="CAF4776749.1"/>
    <property type="molecule type" value="Genomic_DNA"/>
</dbReference>
<comment type="caution">
    <text evidence="2">The sequence shown here is derived from an EMBL/GenBank/DDBJ whole genome shotgun (WGS) entry which is preliminary data.</text>
</comment>
<reference evidence="2" key="1">
    <citation type="submission" date="2021-02" db="EMBL/GenBank/DDBJ databases">
        <authorList>
            <person name="Nowell W R."/>
        </authorList>
    </citation>
    <scope>NUCLEOTIDE SEQUENCE</scope>
</reference>
<protein>
    <submittedName>
        <fullName evidence="2">Uncharacterized protein</fullName>
    </submittedName>
</protein>
<evidence type="ECO:0000256" key="1">
    <source>
        <dbReference type="SAM" id="MobiDB-lite"/>
    </source>
</evidence>
<evidence type="ECO:0000313" key="3">
    <source>
        <dbReference type="Proteomes" id="UP000663873"/>
    </source>
</evidence>
<evidence type="ECO:0000313" key="2">
    <source>
        <dbReference type="EMBL" id="CAF4776749.1"/>
    </source>
</evidence>
<dbReference type="Proteomes" id="UP000663873">
    <property type="component" value="Unassembled WGS sequence"/>
</dbReference>
<sequence length="101" mass="11833">FEHYRIDERTRQFFIFAQSDLGDEGVKNFGQLLHTQSELRSLLHKALVKCCTTTETSRNKMSTSEDEEEDLTPDLEELDYENDNDERTTLNQILQKISDCN</sequence>
<name>A0A821MV94_9BILA</name>
<proteinExistence type="predicted"/>
<gene>
    <name evidence="2" type="ORF">UJA718_LOCUS40177</name>
</gene>
<dbReference type="AlphaFoldDB" id="A0A821MV94"/>
<feature type="non-terminal residue" evidence="2">
    <location>
        <position position="101"/>
    </location>
</feature>
<feature type="region of interest" description="Disordered" evidence="1">
    <location>
        <begin position="54"/>
        <end position="87"/>
    </location>
</feature>
<accession>A0A821MV94</accession>